<sequence>MTDVVALGEVMLRFDPGEGRIRTARSFQVWEGGGEYNVVRGLRRCFGLRTAVVTALADNAVGRLVEDLMLQGGVDTSLVRWVSADGAGRTARNGLNFVERGFGIRGALGVSDRANTAVSQLRAGDVDWDALFVSGPRWFHTGGIFAGLSETTADVAEEAMAAGRRHGVTVSYDPNFRPSLWAGRGGADRARETDLRLARHADVVVGALGLAGKRPGGSPVPAEEVPDALAEVAALVPEAKVLATPLRTVPSAGVNDWSSAAWSAASGFVGGPEMPGLHVLDRVGSGDGFAAGLIYGLLTGDGQGGAPAGAADLRRALAYGTAHGALTMTTPGDVSMASLAEVEALMAGGSAAVRR</sequence>
<comment type="caution">
    <text evidence="5">The sequence shown here is derived from an EMBL/GenBank/DDBJ whole genome shotgun (WGS) entry which is preliminary data.</text>
</comment>
<evidence type="ECO:0000259" key="4">
    <source>
        <dbReference type="Pfam" id="PF00294"/>
    </source>
</evidence>
<keyword evidence="3 5" id="KW-0418">Kinase</keyword>
<dbReference type="CDD" id="cd01166">
    <property type="entry name" value="KdgK"/>
    <property type="match status" value="1"/>
</dbReference>
<name>A0ABV2ZHM9_9ACTN</name>
<protein>
    <submittedName>
        <fullName evidence="5">Sugar kinase</fullName>
    </submittedName>
</protein>
<organism evidence="5 6">
    <name type="scientific">Streptomyces sp. 900129855</name>
    <dbReference type="NCBI Taxonomy" id="3155129"/>
    <lineage>
        <taxon>Bacteria</taxon>
        <taxon>Bacillati</taxon>
        <taxon>Actinomycetota</taxon>
        <taxon>Actinomycetes</taxon>
        <taxon>Kitasatosporales</taxon>
        <taxon>Streptomycetaceae</taxon>
        <taxon>Streptomyces</taxon>
    </lineage>
</organism>
<reference evidence="5 6" key="1">
    <citation type="submission" date="2024-06" db="EMBL/GenBank/DDBJ databases">
        <title>The Natural Products Discovery Center: Release of the First 8490 Sequenced Strains for Exploring Actinobacteria Biosynthetic Diversity.</title>
        <authorList>
            <person name="Kalkreuter E."/>
            <person name="Kautsar S.A."/>
            <person name="Yang D."/>
            <person name="Bader C.D."/>
            <person name="Teijaro C.N."/>
            <person name="Fluegel L."/>
            <person name="Davis C.M."/>
            <person name="Simpson J.R."/>
            <person name="Lauterbach L."/>
            <person name="Steele A.D."/>
            <person name="Gui C."/>
            <person name="Meng S."/>
            <person name="Li G."/>
            <person name="Viehrig K."/>
            <person name="Ye F."/>
            <person name="Su P."/>
            <person name="Kiefer A.F."/>
            <person name="Nichols A."/>
            <person name="Cepeda A.J."/>
            <person name="Yan W."/>
            <person name="Fan B."/>
            <person name="Jiang Y."/>
            <person name="Adhikari A."/>
            <person name="Zheng C.-J."/>
            <person name="Schuster L."/>
            <person name="Cowan T.M."/>
            <person name="Smanski M.J."/>
            <person name="Chevrette M.G."/>
            <person name="De Carvalho L.P.S."/>
            <person name="Shen B."/>
        </authorList>
    </citation>
    <scope>NUCLEOTIDE SEQUENCE [LARGE SCALE GENOMIC DNA]</scope>
    <source>
        <strain evidence="5 6">NPDC033843</strain>
    </source>
</reference>
<evidence type="ECO:0000256" key="1">
    <source>
        <dbReference type="ARBA" id="ARBA00010688"/>
    </source>
</evidence>
<evidence type="ECO:0000313" key="6">
    <source>
        <dbReference type="Proteomes" id="UP001550739"/>
    </source>
</evidence>
<dbReference type="InterPro" id="IPR029056">
    <property type="entry name" value="Ribokinase-like"/>
</dbReference>
<dbReference type="EMBL" id="JBEZVE010000008">
    <property type="protein sequence ID" value="MEU3782063.1"/>
    <property type="molecule type" value="Genomic_DNA"/>
</dbReference>
<proteinExistence type="inferred from homology"/>
<comment type="similarity">
    <text evidence="1">Belongs to the carbohydrate kinase PfkB family.</text>
</comment>
<dbReference type="InterPro" id="IPR052700">
    <property type="entry name" value="Carb_kinase_PfkB-like"/>
</dbReference>
<dbReference type="GO" id="GO:0016301">
    <property type="term" value="F:kinase activity"/>
    <property type="evidence" value="ECO:0007669"/>
    <property type="project" value="UniProtKB-KW"/>
</dbReference>
<gene>
    <name evidence="5" type="ORF">AB0E89_16075</name>
</gene>
<dbReference type="PANTHER" id="PTHR43320:SF2">
    <property type="entry name" value="2-DEHYDRO-3-DEOXYGLUCONOKINASE_2-DEHYDRO-3-DEOXYGALACTONOKINASE"/>
    <property type="match status" value="1"/>
</dbReference>
<evidence type="ECO:0000256" key="2">
    <source>
        <dbReference type="ARBA" id="ARBA00022679"/>
    </source>
</evidence>
<dbReference type="Proteomes" id="UP001550739">
    <property type="component" value="Unassembled WGS sequence"/>
</dbReference>
<keyword evidence="6" id="KW-1185">Reference proteome</keyword>
<dbReference type="PANTHER" id="PTHR43320">
    <property type="entry name" value="SUGAR KINASE"/>
    <property type="match status" value="1"/>
</dbReference>
<accession>A0ABV2ZHM9</accession>
<feature type="domain" description="Carbohydrate kinase PfkB" evidence="4">
    <location>
        <begin position="1"/>
        <end position="335"/>
    </location>
</feature>
<dbReference type="InterPro" id="IPR011611">
    <property type="entry name" value="PfkB_dom"/>
</dbReference>
<dbReference type="Pfam" id="PF00294">
    <property type="entry name" value="PfkB"/>
    <property type="match status" value="1"/>
</dbReference>
<dbReference type="Gene3D" id="3.40.1190.20">
    <property type="match status" value="1"/>
</dbReference>
<keyword evidence="2" id="KW-0808">Transferase</keyword>
<dbReference type="SUPFAM" id="SSF53613">
    <property type="entry name" value="Ribokinase-like"/>
    <property type="match status" value="1"/>
</dbReference>
<dbReference type="RefSeq" id="WP_334581054.1">
    <property type="nucleotide sequence ID" value="NZ_JBEZVE010000008.1"/>
</dbReference>
<evidence type="ECO:0000256" key="3">
    <source>
        <dbReference type="ARBA" id="ARBA00022777"/>
    </source>
</evidence>
<evidence type="ECO:0000313" key="5">
    <source>
        <dbReference type="EMBL" id="MEU3782063.1"/>
    </source>
</evidence>